<dbReference type="Pfam" id="PF07729">
    <property type="entry name" value="FCD"/>
    <property type="match status" value="1"/>
</dbReference>
<gene>
    <name evidence="5" type="ORF">EP867_00085</name>
</gene>
<dbReference type="InterPro" id="IPR036388">
    <property type="entry name" value="WH-like_DNA-bd_sf"/>
</dbReference>
<keyword evidence="3" id="KW-0804">Transcription</keyword>
<dbReference type="GO" id="GO:0003700">
    <property type="term" value="F:DNA-binding transcription factor activity"/>
    <property type="evidence" value="ECO:0007669"/>
    <property type="project" value="InterPro"/>
</dbReference>
<dbReference type="EMBL" id="SBLC01000001">
    <property type="protein sequence ID" value="RWY45464.1"/>
    <property type="molecule type" value="Genomic_DNA"/>
</dbReference>
<dbReference type="SUPFAM" id="SSF46785">
    <property type="entry name" value="Winged helix' DNA-binding domain"/>
    <property type="match status" value="1"/>
</dbReference>
<evidence type="ECO:0000313" key="6">
    <source>
        <dbReference type="Proteomes" id="UP000287168"/>
    </source>
</evidence>
<keyword evidence="6" id="KW-1185">Reference proteome</keyword>
<dbReference type="Gene3D" id="1.20.120.530">
    <property type="entry name" value="GntR ligand-binding domain-like"/>
    <property type="match status" value="1"/>
</dbReference>
<comment type="caution">
    <text evidence="5">The sequence shown here is derived from an EMBL/GenBank/DDBJ whole genome shotgun (WGS) entry which is preliminary data.</text>
</comment>
<dbReference type="AlphaFoldDB" id="A0A444MGH2"/>
<dbReference type="InterPro" id="IPR000524">
    <property type="entry name" value="Tscrpt_reg_HTH_GntR"/>
</dbReference>
<dbReference type="Proteomes" id="UP000287168">
    <property type="component" value="Unassembled WGS sequence"/>
</dbReference>
<dbReference type="SMART" id="SM00895">
    <property type="entry name" value="FCD"/>
    <property type="match status" value="1"/>
</dbReference>
<dbReference type="Gene3D" id="1.10.10.10">
    <property type="entry name" value="Winged helix-like DNA-binding domain superfamily/Winged helix DNA-binding domain"/>
    <property type="match status" value="1"/>
</dbReference>
<protein>
    <submittedName>
        <fullName evidence="5">GntR family transcriptional regulator</fullName>
    </submittedName>
</protein>
<dbReference type="InterPro" id="IPR036390">
    <property type="entry name" value="WH_DNA-bd_sf"/>
</dbReference>
<reference evidence="5 6" key="1">
    <citation type="journal article" date="2015" name="Int. J. Syst. Evol. Microbiol.">
        <title>Gemmobacter intermedius sp. nov., isolated from a white stork (Ciconia ciconia).</title>
        <authorList>
            <person name="Kampfer P."/>
            <person name="Jerzak L."/>
            <person name="Wilharm G."/>
            <person name="Golke J."/>
            <person name="Busse H.J."/>
            <person name="Glaeser S.P."/>
        </authorList>
    </citation>
    <scope>NUCLEOTIDE SEQUENCE [LARGE SCALE GENOMIC DNA]</scope>
    <source>
        <strain evidence="5 6">119/4</strain>
    </source>
</reference>
<dbReference type="OrthoDB" id="9815654at2"/>
<evidence type="ECO:0000259" key="4">
    <source>
        <dbReference type="PROSITE" id="PS50949"/>
    </source>
</evidence>
<dbReference type="RefSeq" id="WP_128486183.1">
    <property type="nucleotide sequence ID" value="NZ_JBHLXB010000011.1"/>
</dbReference>
<dbReference type="InterPro" id="IPR008920">
    <property type="entry name" value="TF_FadR/GntR_C"/>
</dbReference>
<dbReference type="PANTHER" id="PTHR43537:SF39">
    <property type="entry name" value="HTH-TYPE TRANSCRIPTIONAL REGULATOR MCBR"/>
    <property type="match status" value="1"/>
</dbReference>
<accession>A0A444MGH2</accession>
<dbReference type="PROSITE" id="PS50949">
    <property type="entry name" value="HTH_GNTR"/>
    <property type="match status" value="1"/>
</dbReference>
<evidence type="ECO:0000256" key="1">
    <source>
        <dbReference type="ARBA" id="ARBA00023015"/>
    </source>
</evidence>
<keyword evidence="1" id="KW-0805">Transcription regulation</keyword>
<evidence type="ECO:0000313" key="5">
    <source>
        <dbReference type="EMBL" id="RWY45464.1"/>
    </source>
</evidence>
<evidence type="ECO:0000256" key="3">
    <source>
        <dbReference type="ARBA" id="ARBA00023163"/>
    </source>
</evidence>
<dbReference type="InterPro" id="IPR011711">
    <property type="entry name" value="GntR_C"/>
</dbReference>
<organism evidence="5 6">
    <name type="scientific">Falsigemmobacter intermedius</name>
    <dbReference type="NCBI Taxonomy" id="1553448"/>
    <lineage>
        <taxon>Bacteria</taxon>
        <taxon>Pseudomonadati</taxon>
        <taxon>Pseudomonadota</taxon>
        <taxon>Alphaproteobacteria</taxon>
        <taxon>Rhodobacterales</taxon>
        <taxon>Paracoccaceae</taxon>
        <taxon>Falsigemmobacter</taxon>
    </lineage>
</organism>
<dbReference type="PANTHER" id="PTHR43537">
    <property type="entry name" value="TRANSCRIPTIONAL REGULATOR, GNTR FAMILY"/>
    <property type="match status" value="1"/>
</dbReference>
<name>A0A444MGH2_9RHOB</name>
<dbReference type="Pfam" id="PF00392">
    <property type="entry name" value="GntR"/>
    <property type="match status" value="1"/>
</dbReference>
<keyword evidence="2" id="KW-0238">DNA-binding</keyword>
<dbReference type="SUPFAM" id="SSF48008">
    <property type="entry name" value="GntR ligand-binding domain-like"/>
    <property type="match status" value="1"/>
</dbReference>
<feature type="domain" description="HTH gntR-type" evidence="4">
    <location>
        <begin position="5"/>
        <end position="72"/>
    </location>
</feature>
<dbReference type="GO" id="GO:0003677">
    <property type="term" value="F:DNA binding"/>
    <property type="evidence" value="ECO:0007669"/>
    <property type="project" value="UniProtKB-KW"/>
</dbReference>
<evidence type="ECO:0000256" key="2">
    <source>
        <dbReference type="ARBA" id="ARBA00023125"/>
    </source>
</evidence>
<sequence length="214" mass="23413">MSGVTPQHDLAWKRLRETLFEGRLAPGQAVTVASLAADLGLGTMPVREALRRVTAEGGFEASPTRRLSVPDLSSHQLAALIRARALLEPEASVAALPHLSAAQVTDLQNLDEALSQAIRRGDRRDYMRLNFRFHFSLYRADPGSVLVPLIESLWLKTGPHMSRLFDSAPGFLREDRHQQALIAIRQSDPEGLRRAIAGDISDALEALSPVSALP</sequence>
<proteinExistence type="predicted"/>